<protein>
    <recommendedName>
        <fullName evidence="4">Tumor necrosis factor receptor superfamily member 19L</fullName>
    </recommendedName>
</protein>
<gene>
    <name evidence="2" type="ORF">MATL_G00262510</name>
</gene>
<organism evidence="2 3">
    <name type="scientific">Megalops atlanticus</name>
    <name type="common">Tarpon</name>
    <name type="synonym">Clupea gigantea</name>
    <dbReference type="NCBI Taxonomy" id="7932"/>
    <lineage>
        <taxon>Eukaryota</taxon>
        <taxon>Metazoa</taxon>
        <taxon>Chordata</taxon>
        <taxon>Craniata</taxon>
        <taxon>Vertebrata</taxon>
        <taxon>Euteleostomi</taxon>
        <taxon>Actinopterygii</taxon>
        <taxon>Neopterygii</taxon>
        <taxon>Teleostei</taxon>
        <taxon>Elopiformes</taxon>
        <taxon>Megalopidae</taxon>
        <taxon>Megalops</taxon>
    </lineage>
</organism>
<name>A0A9D3P906_MEGAT</name>
<reference evidence="2" key="1">
    <citation type="submission" date="2021-01" db="EMBL/GenBank/DDBJ databases">
        <authorList>
            <person name="Zahm M."/>
            <person name="Roques C."/>
            <person name="Cabau C."/>
            <person name="Klopp C."/>
            <person name="Donnadieu C."/>
            <person name="Jouanno E."/>
            <person name="Lampietro C."/>
            <person name="Louis A."/>
            <person name="Herpin A."/>
            <person name="Echchiki A."/>
            <person name="Berthelot C."/>
            <person name="Parey E."/>
            <person name="Roest-Crollius H."/>
            <person name="Braasch I."/>
            <person name="Postlethwait J."/>
            <person name="Bobe J."/>
            <person name="Montfort J."/>
            <person name="Bouchez O."/>
            <person name="Begum T."/>
            <person name="Mejri S."/>
            <person name="Adams A."/>
            <person name="Chen W.-J."/>
            <person name="Guiguen Y."/>
        </authorList>
    </citation>
    <scope>NUCLEOTIDE SEQUENCE</scope>
    <source>
        <strain evidence="2">YG-15Mar2019-1</strain>
        <tissue evidence="2">Brain</tissue>
    </source>
</reference>
<dbReference type="EMBL" id="JAFDVH010000025">
    <property type="protein sequence ID" value="KAG7454699.1"/>
    <property type="molecule type" value="Genomic_DNA"/>
</dbReference>
<feature type="signal peptide" evidence="1">
    <location>
        <begin position="1"/>
        <end position="21"/>
    </location>
</feature>
<dbReference type="Proteomes" id="UP001046870">
    <property type="component" value="Chromosome 25"/>
</dbReference>
<dbReference type="AlphaFoldDB" id="A0A9D3P906"/>
<evidence type="ECO:0000313" key="2">
    <source>
        <dbReference type="EMBL" id="KAG7454699.1"/>
    </source>
</evidence>
<sequence length="80" mass="8615">MGLLPVVLFTASCLLLGLAGALLCRTLKSAGYGCTEEPIRVDPESRTDYSPEMSEIFEDNSAETMGQAVHHIMKNKALTA</sequence>
<comment type="caution">
    <text evidence="2">The sequence shown here is derived from an EMBL/GenBank/DDBJ whole genome shotgun (WGS) entry which is preliminary data.</text>
</comment>
<evidence type="ECO:0008006" key="4">
    <source>
        <dbReference type="Google" id="ProtNLM"/>
    </source>
</evidence>
<evidence type="ECO:0000256" key="1">
    <source>
        <dbReference type="SAM" id="SignalP"/>
    </source>
</evidence>
<proteinExistence type="predicted"/>
<keyword evidence="1" id="KW-0732">Signal</keyword>
<feature type="chain" id="PRO_5038844291" description="Tumor necrosis factor receptor superfamily member 19L" evidence="1">
    <location>
        <begin position="22"/>
        <end position="80"/>
    </location>
</feature>
<keyword evidence="3" id="KW-1185">Reference proteome</keyword>
<accession>A0A9D3P906</accession>
<evidence type="ECO:0000313" key="3">
    <source>
        <dbReference type="Proteomes" id="UP001046870"/>
    </source>
</evidence>